<keyword evidence="1" id="KW-0732">Signal</keyword>
<evidence type="ECO:0000313" key="3">
    <source>
        <dbReference type="EMBL" id="TPE60715.1"/>
    </source>
</evidence>
<feature type="chain" id="PRO_5021338342" evidence="1">
    <location>
        <begin position="34"/>
        <end position="172"/>
    </location>
</feature>
<feature type="signal peptide" evidence="1">
    <location>
        <begin position="1"/>
        <end position="33"/>
    </location>
</feature>
<dbReference type="Proteomes" id="UP000319897">
    <property type="component" value="Unassembled WGS sequence"/>
</dbReference>
<evidence type="ECO:0000256" key="1">
    <source>
        <dbReference type="SAM" id="SignalP"/>
    </source>
</evidence>
<dbReference type="InterPro" id="IPR032710">
    <property type="entry name" value="NTF2-like_dom_sf"/>
</dbReference>
<dbReference type="EMBL" id="VFSU01000025">
    <property type="protein sequence ID" value="TPE60715.1"/>
    <property type="molecule type" value="Genomic_DNA"/>
</dbReference>
<dbReference type="AlphaFoldDB" id="A0A501XJU5"/>
<sequence length="172" mass="18028">MAGASFPFRRLTMQNKFHIAFTTLMVLSASAAAAQQGPAAAVDAFHAALKRGDSKAVTALLAPDALIFEAGHIERSAAEYAGGHLAGDAAHAAKTVTVPVARQCLITPAQAVIMSESTTTADGRADPRIGTETMVLTKLSEGWQIAHIHWSSRKLPTGAALPKRREIAADCN</sequence>
<accession>A0A501XJU5</accession>
<comment type="caution">
    <text evidence="3">The sequence shown here is derived from an EMBL/GenBank/DDBJ whole genome shotgun (WGS) entry which is preliminary data.</text>
</comment>
<feature type="domain" description="SnoaL-like" evidence="2">
    <location>
        <begin position="40"/>
        <end position="151"/>
    </location>
</feature>
<dbReference type="InterPro" id="IPR037401">
    <property type="entry name" value="SnoaL-like"/>
</dbReference>
<dbReference type="OrthoDB" id="6196903at2"/>
<proteinExistence type="predicted"/>
<dbReference type="SUPFAM" id="SSF54427">
    <property type="entry name" value="NTF2-like"/>
    <property type="match status" value="1"/>
</dbReference>
<dbReference type="Pfam" id="PF13474">
    <property type="entry name" value="SnoaL_3"/>
    <property type="match status" value="1"/>
</dbReference>
<reference evidence="3 4" key="1">
    <citation type="submission" date="2019-06" db="EMBL/GenBank/DDBJ databases">
        <authorList>
            <person name="Lee I."/>
            <person name="Jang G.I."/>
            <person name="Hwang C.Y."/>
        </authorList>
    </citation>
    <scope>NUCLEOTIDE SEQUENCE [LARGE SCALE GENOMIC DNA]</scope>
    <source>
        <strain evidence="3 4">PAMC 28131</strain>
    </source>
</reference>
<keyword evidence="4" id="KW-1185">Reference proteome</keyword>
<evidence type="ECO:0000313" key="4">
    <source>
        <dbReference type="Proteomes" id="UP000319897"/>
    </source>
</evidence>
<organism evidence="3 4">
    <name type="scientific">Sandaracinobacter neustonicus</name>
    <dbReference type="NCBI Taxonomy" id="1715348"/>
    <lineage>
        <taxon>Bacteria</taxon>
        <taxon>Pseudomonadati</taxon>
        <taxon>Pseudomonadota</taxon>
        <taxon>Alphaproteobacteria</taxon>
        <taxon>Sphingomonadales</taxon>
        <taxon>Sphingosinicellaceae</taxon>
        <taxon>Sandaracinobacter</taxon>
    </lineage>
</organism>
<protein>
    <submittedName>
        <fullName evidence="3">Nuclear transport factor 2 family protein</fullName>
    </submittedName>
</protein>
<name>A0A501XJU5_9SPHN</name>
<dbReference type="Gene3D" id="3.10.450.50">
    <property type="match status" value="1"/>
</dbReference>
<gene>
    <name evidence="3" type="ORF">FJQ54_10195</name>
</gene>
<evidence type="ECO:0000259" key="2">
    <source>
        <dbReference type="Pfam" id="PF13474"/>
    </source>
</evidence>